<dbReference type="AlphaFoldDB" id="A0A026W3R1"/>
<accession>A0A026W3R1</accession>
<reference evidence="1 2" key="1">
    <citation type="journal article" date="2014" name="Curr. Biol.">
        <title>The genome of the clonal raider ant Cerapachys biroi.</title>
        <authorList>
            <person name="Oxley P.R."/>
            <person name="Ji L."/>
            <person name="Fetter-Pruneda I."/>
            <person name="McKenzie S.K."/>
            <person name="Li C."/>
            <person name="Hu H."/>
            <person name="Zhang G."/>
            <person name="Kronauer D.J."/>
        </authorList>
    </citation>
    <scope>NUCLEOTIDE SEQUENCE [LARGE SCALE GENOMIC DNA]</scope>
</reference>
<dbReference type="EMBL" id="KK107502">
    <property type="protein sequence ID" value="EZA49679.1"/>
    <property type="molecule type" value="Genomic_DNA"/>
</dbReference>
<gene>
    <name evidence="1" type="ORF">X777_11765</name>
</gene>
<dbReference type="Proteomes" id="UP000053097">
    <property type="component" value="Unassembled WGS sequence"/>
</dbReference>
<keyword evidence="2" id="KW-1185">Reference proteome</keyword>
<evidence type="ECO:0000313" key="2">
    <source>
        <dbReference type="Proteomes" id="UP000053097"/>
    </source>
</evidence>
<protein>
    <submittedName>
        <fullName evidence="1">Uncharacterized protein</fullName>
    </submittedName>
</protein>
<name>A0A026W3R1_OOCBI</name>
<sequence>MPTAHSDARIRHWCGAGKRTSRRMLHLRRQEHAWDHLAYSRCRNLLRIIGLKGL</sequence>
<evidence type="ECO:0000313" key="1">
    <source>
        <dbReference type="EMBL" id="EZA49679.1"/>
    </source>
</evidence>
<proteinExistence type="predicted"/>
<organism evidence="1 2">
    <name type="scientific">Ooceraea biroi</name>
    <name type="common">Clonal raider ant</name>
    <name type="synonym">Cerapachys biroi</name>
    <dbReference type="NCBI Taxonomy" id="2015173"/>
    <lineage>
        <taxon>Eukaryota</taxon>
        <taxon>Metazoa</taxon>
        <taxon>Ecdysozoa</taxon>
        <taxon>Arthropoda</taxon>
        <taxon>Hexapoda</taxon>
        <taxon>Insecta</taxon>
        <taxon>Pterygota</taxon>
        <taxon>Neoptera</taxon>
        <taxon>Endopterygota</taxon>
        <taxon>Hymenoptera</taxon>
        <taxon>Apocrita</taxon>
        <taxon>Aculeata</taxon>
        <taxon>Formicoidea</taxon>
        <taxon>Formicidae</taxon>
        <taxon>Dorylinae</taxon>
        <taxon>Ooceraea</taxon>
    </lineage>
</organism>